<dbReference type="AlphaFoldDB" id="A0A4Y2QJL9"/>
<evidence type="ECO:0000313" key="2">
    <source>
        <dbReference type="EMBL" id="GBN63487.1"/>
    </source>
</evidence>
<evidence type="ECO:0000256" key="1">
    <source>
        <dbReference type="SAM" id="SignalP"/>
    </source>
</evidence>
<evidence type="ECO:0000313" key="3">
    <source>
        <dbReference type="Proteomes" id="UP000499080"/>
    </source>
</evidence>
<gene>
    <name evidence="2" type="ORF">AVEN_85687_1</name>
</gene>
<feature type="signal peptide" evidence="1">
    <location>
        <begin position="1"/>
        <end position="21"/>
    </location>
</feature>
<organism evidence="2 3">
    <name type="scientific">Araneus ventricosus</name>
    <name type="common">Orbweaver spider</name>
    <name type="synonym">Epeira ventricosa</name>
    <dbReference type="NCBI Taxonomy" id="182803"/>
    <lineage>
        <taxon>Eukaryota</taxon>
        <taxon>Metazoa</taxon>
        <taxon>Ecdysozoa</taxon>
        <taxon>Arthropoda</taxon>
        <taxon>Chelicerata</taxon>
        <taxon>Arachnida</taxon>
        <taxon>Araneae</taxon>
        <taxon>Araneomorphae</taxon>
        <taxon>Entelegynae</taxon>
        <taxon>Araneoidea</taxon>
        <taxon>Araneidae</taxon>
        <taxon>Araneus</taxon>
    </lineage>
</organism>
<sequence length="51" mass="5758">MIVSATLHYLLLIILSNPSYLNQIRSLRSLASWSRGENEQLPLVTSTLSTR</sequence>
<dbReference type="Proteomes" id="UP000499080">
    <property type="component" value="Unassembled WGS sequence"/>
</dbReference>
<feature type="chain" id="PRO_5021300943" evidence="1">
    <location>
        <begin position="22"/>
        <end position="51"/>
    </location>
</feature>
<reference evidence="2 3" key="1">
    <citation type="journal article" date="2019" name="Sci. Rep.">
        <title>Orb-weaving spider Araneus ventricosus genome elucidates the spidroin gene catalogue.</title>
        <authorList>
            <person name="Kono N."/>
            <person name="Nakamura H."/>
            <person name="Ohtoshi R."/>
            <person name="Moran D.A.P."/>
            <person name="Shinohara A."/>
            <person name="Yoshida Y."/>
            <person name="Fujiwara M."/>
            <person name="Mori M."/>
            <person name="Tomita M."/>
            <person name="Arakawa K."/>
        </authorList>
    </citation>
    <scope>NUCLEOTIDE SEQUENCE [LARGE SCALE GENOMIC DNA]</scope>
</reference>
<comment type="caution">
    <text evidence="2">The sequence shown here is derived from an EMBL/GenBank/DDBJ whole genome shotgun (WGS) entry which is preliminary data.</text>
</comment>
<name>A0A4Y2QJL9_ARAVE</name>
<dbReference type="EMBL" id="BGPR01221513">
    <property type="protein sequence ID" value="GBN63487.1"/>
    <property type="molecule type" value="Genomic_DNA"/>
</dbReference>
<proteinExistence type="predicted"/>
<protein>
    <submittedName>
        <fullName evidence="2">Uncharacterized protein</fullName>
    </submittedName>
</protein>
<feature type="non-terminal residue" evidence="2">
    <location>
        <position position="51"/>
    </location>
</feature>
<accession>A0A4Y2QJL9</accession>
<keyword evidence="1" id="KW-0732">Signal</keyword>
<keyword evidence="3" id="KW-1185">Reference proteome</keyword>